<name>A0A0F9MA01_9ZZZZ</name>
<organism evidence="1">
    <name type="scientific">marine sediment metagenome</name>
    <dbReference type="NCBI Taxonomy" id="412755"/>
    <lineage>
        <taxon>unclassified sequences</taxon>
        <taxon>metagenomes</taxon>
        <taxon>ecological metagenomes</taxon>
    </lineage>
</organism>
<dbReference type="AlphaFoldDB" id="A0A0F9MA01"/>
<comment type="caution">
    <text evidence="1">The sequence shown here is derived from an EMBL/GenBank/DDBJ whole genome shotgun (WGS) entry which is preliminary data.</text>
</comment>
<sequence>MKKSSEKCLMCGKDENDDLHGISLSERVELRKNKRGKYCSARCYYDYRKKIIEEHFLAM</sequence>
<accession>A0A0F9MA01</accession>
<evidence type="ECO:0008006" key="2">
    <source>
        <dbReference type="Google" id="ProtNLM"/>
    </source>
</evidence>
<evidence type="ECO:0000313" key="1">
    <source>
        <dbReference type="EMBL" id="KKN04245.1"/>
    </source>
</evidence>
<protein>
    <recommendedName>
        <fullName evidence="2">MYM-type domain-containing protein</fullName>
    </recommendedName>
</protein>
<proteinExistence type="predicted"/>
<dbReference type="EMBL" id="LAZR01004940">
    <property type="protein sequence ID" value="KKN04245.1"/>
    <property type="molecule type" value="Genomic_DNA"/>
</dbReference>
<reference evidence="1" key="1">
    <citation type="journal article" date="2015" name="Nature">
        <title>Complex archaea that bridge the gap between prokaryotes and eukaryotes.</title>
        <authorList>
            <person name="Spang A."/>
            <person name="Saw J.H."/>
            <person name="Jorgensen S.L."/>
            <person name="Zaremba-Niedzwiedzka K."/>
            <person name="Martijn J."/>
            <person name="Lind A.E."/>
            <person name="van Eijk R."/>
            <person name="Schleper C."/>
            <person name="Guy L."/>
            <person name="Ettema T.J."/>
        </authorList>
    </citation>
    <scope>NUCLEOTIDE SEQUENCE</scope>
</reference>
<gene>
    <name evidence="1" type="ORF">LCGC14_1099360</name>
</gene>